<evidence type="ECO:0000256" key="2">
    <source>
        <dbReference type="SAM" id="Phobius"/>
    </source>
</evidence>
<evidence type="ECO:0000313" key="3">
    <source>
        <dbReference type="EMBL" id="GAA3653335.1"/>
    </source>
</evidence>
<comment type="caution">
    <text evidence="3">The sequence shown here is derived from an EMBL/GenBank/DDBJ whole genome shotgun (WGS) entry which is preliminary data.</text>
</comment>
<evidence type="ECO:0008006" key="5">
    <source>
        <dbReference type="Google" id="ProtNLM"/>
    </source>
</evidence>
<feature type="region of interest" description="Disordered" evidence="1">
    <location>
        <begin position="594"/>
        <end position="613"/>
    </location>
</feature>
<feature type="transmembrane region" description="Helical" evidence="2">
    <location>
        <begin position="354"/>
        <end position="373"/>
    </location>
</feature>
<feature type="transmembrane region" description="Helical" evidence="2">
    <location>
        <begin position="218"/>
        <end position="238"/>
    </location>
</feature>
<feature type="compositionally biased region" description="Pro residues" evidence="1">
    <location>
        <begin position="602"/>
        <end position="613"/>
    </location>
</feature>
<feature type="transmembrane region" description="Helical" evidence="2">
    <location>
        <begin position="150"/>
        <end position="167"/>
    </location>
</feature>
<feature type="transmembrane region" description="Helical" evidence="2">
    <location>
        <begin position="321"/>
        <end position="342"/>
    </location>
</feature>
<keyword evidence="2" id="KW-0472">Membrane</keyword>
<feature type="transmembrane region" description="Helical" evidence="2">
    <location>
        <begin position="179"/>
        <end position="206"/>
    </location>
</feature>
<accession>A0ABP7BAN0</accession>
<feature type="transmembrane region" description="Helical" evidence="2">
    <location>
        <begin position="393"/>
        <end position="412"/>
    </location>
</feature>
<dbReference type="Proteomes" id="UP001500902">
    <property type="component" value="Unassembled WGS sequence"/>
</dbReference>
<gene>
    <name evidence="3" type="ORF">GCM10022224_015460</name>
</gene>
<name>A0ABP7BAN0_9ACTN</name>
<protein>
    <recommendedName>
        <fullName evidence="5">4-amino-4-deoxy-L-arabinose transferase</fullName>
    </recommendedName>
</protein>
<dbReference type="RefSeq" id="WP_344874434.1">
    <property type="nucleotide sequence ID" value="NZ_BAAAZP010000022.1"/>
</dbReference>
<feature type="transmembrane region" description="Helical" evidence="2">
    <location>
        <begin position="296"/>
        <end position="314"/>
    </location>
</feature>
<evidence type="ECO:0000256" key="1">
    <source>
        <dbReference type="SAM" id="MobiDB-lite"/>
    </source>
</evidence>
<organism evidence="3 4">
    <name type="scientific">Nonomuraea antimicrobica</name>
    <dbReference type="NCBI Taxonomy" id="561173"/>
    <lineage>
        <taxon>Bacteria</taxon>
        <taxon>Bacillati</taxon>
        <taxon>Actinomycetota</taxon>
        <taxon>Actinomycetes</taxon>
        <taxon>Streptosporangiales</taxon>
        <taxon>Streptosporangiaceae</taxon>
        <taxon>Nonomuraea</taxon>
    </lineage>
</organism>
<keyword evidence="2" id="KW-0812">Transmembrane</keyword>
<reference evidence="4" key="1">
    <citation type="journal article" date="2019" name="Int. J. Syst. Evol. Microbiol.">
        <title>The Global Catalogue of Microorganisms (GCM) 10K type strain sequencing project: providing services to taxonomists for standard genome sequencing and annotation.</title>
        <authorList>
            <consortium name="The Broad Institute Genomics Platform"/>
            <consortium name="The Broad Institute Genome Sequencing Center for Infectious Disease"/>
            <person name="Wu L."/>
            <person name="Ma J."/>
        </authorList>
    </citation>
    <scope>NUCLEOTIDE SEQUENCE [LARGE SCALE GENOMIC DNA]</scope>
    <source>
        <strain evidence="4">JCM 16904</strain>
    </source>
</reference>
<sequence length="613" mass="66556">MTAMTVEGARPRLRAGDAVLATGLAMVALQLVWKFELVRRTYFRQDDFHYLIRAQESPLTWDYLMWVDVGHLLPGGFGISWAMARLGGYNELLAHATTMTLQAAAGLALLRLLRLLFGARPAILVPLGLYLVTPMTIPSLSWWAAVLETLPLQLALPMALSSHVRYVREGRTRHVVAACAWTVFGLLFFVKAAFVPVLMLVITAIWLTPGWRRLWRAWVPYAVILAAYSWIFFTGLYGSVQINDATQTPGLPEAGVAGAFAWLLGSRGLVPSALGGPWRWQPIGDDYAMAATPEPLVWAGLGVAAVVVSVSVLYRRRAWLAWLVLLGYFLLADVVPVLLGRIELLGPDVLGHELRYLAATATVVSVVIGLAFIPLDGEERPWLRPRSRLRWAWVPLAAAVTAGSVWSVAAYADRPLGRTVRGYVETARLALSRVPEGTVVLDTHVPPEVAAPAFFHDYALHSKVLGVPDPWPVTWVRRLSGPLPNPMVFDARGRLRPVAVEGVTIPQGSSCVPVGGQEVRFRLPYPLAGGEYTVQLSYLNGAETNLSVRLGLGVAQAPAGRDLGRTFTQVHGEGGELAVRTTGGPAACLGEIRIGRPVPDENGPPIPPRPATG</sequence>
<evidence type="ECO:0000313" key="4">
    <source>
        <dbReference type="Proteomes" id="UP001500902"/>
    </source>
</evidence>
<dbReference type="EMBL" id="BAAAZP010000022">
    <property type="protein sequence ID" value="GAA3653335.1"/>
    <property type="molecule type" value="Genomic_DNA"/>
</dbReference>
<feature type="transmembrane region" description="Helical" evidence="2">
    <location>
        <begin position="250"/>
        <end position="270"/>
    </location>
</feature>
<keyword evidence="2" id="KW-1133">Transmembrane helix</keyword>
<keyword evidence="4" id="KW-1185">Reference proteome</keyword>
<proteinExistence type="predicted"/>